<feature type="compositionally biased region" description="Low complexity" evidence="12">
    <location>
        <begin position="152"/>
        <end position="187"/>
    </location>
</feature>
<feature type="binding site" evidence="8">
    <location>
        <position position="247"/>
    </location>
    <ligand>
        <name>ATP</name>
        <dbReference type="ChEBI" id="CHEBI:30616"/>
    </ligand>
</feature>
<evidence type="ECO:0000256" key="11">
    <source>
        <dbReference type="RuleBase" id="RU004227"/>
    </source>
</evidence>
<dbReference type="GO" id="GO:0005737">
    <property type="term" value="C:cytoplasm"/>
    <property type="evidence" value="ECO:0007669"/>
    <property type="project" value="UniProtKB-SubCell"/>
</dbReference>
<dbReference type="SMART" id="SM00382">
    <property type="entry name" value="AAA"/>
    <property type="match status" value="1"/>
</dbReference>
<dbReference type="PANTHER" id="PTHR30050:SF2">
    <property type="entry name" value="CHROMOSOMAL REPLICATION INITIATOR PROTEIN DNAA"/>
    <property type="match status" value="1"/>
</dbReference>
<evidence type="ECO:0000256" key="9">
    <source>
        <dbReference type="NCBIfam" id="TIGR00362"/>
    </source>
</evidence>
<dbReference type="SUPFAM" id="SSF52540">
    <property type="entry name" value="P-loop containing nucleoside triphosphate hydrolases"/>
    <property type="match status" value="1"/>
</dbReference>
<dbReference type="InterPro" id="IPR003593">
    <property type="entry name" value="AAA+_ATPase"/>
</dbReference>
<dbReference type="InterPro" id="IPR013317">
    <property type="entry name" value="DnaA_dom"/>
</dbReference>
<keyword evidence="3 8" id="KW-0235">DNA replication</keyword>
<feature type="binding site" evidence="8">
    <location>
        <position position="246"/>
    </location>
    <ligand>
        <name>ATP</name>
        <dbReference type="ChEBI" id="CHEBI:30616"/>
    </ligand>
</feature>
<feature type="region of interest" description="Domain I, interacts with DnaA modulators" evidence="8">
    <location>
        <begin position="1"/>
        <end position="158"/>
    </location>
</feature>
<evidence type="ECO:0000256" key="8">
    <source>
        <dbReference type="HAMAP-Rule" id="MF_00377"/>
    </source>
</evidence>
<dbReference type="InterPro" id="IPR024633">
    <property type="entry name" value="DnaA_N_dom"/>
</dbReference>
<evidence type="ECO:0000256" key="3">
    <source>
        <dbReference type="ARBA" id="ARBA00022705"/>
    </source>
</evidence>
<sequence length="540" mass="59615">MSGKRSRAQAPGSFRVAVGRPSARAPRGTGRPVPPGAGANKSEAVRLPVAAGKDTGLEQMTEETWGKVQGVLRQQVGENNYQTWIQPISFRSCEDGVVRLSVPTSFFGTWVNRNFGDAILIGLHKAGEEASRLVFEVANTAARTPCARDQVPATADADSAAPAAASPAAAAPAPAPRASDPSPARPRGALGGTDVHGAALDARYTFDTFVVGKPNELAHAAARRVAEGGPVTFNPLFLYGGVGLGKTHLMHAIAWHMRQQQPDLNILFLSAEQFMYRFVQALREKQMMDFKQLFRSVDVLMVDDVQFIAGKDSTQEEFFHTFNALVDQNKQIVISGDRTPTEMSDMENRIVSRLQSGLVVDLHPTDYELRLGILQQKVEAYAEQYPQLSIEPGVLEFLSHRISTNVRVLEGALMRLFAMASLVGRKIDMAMTQDCLADILRASERKVSIDEIQRRVAEHYNIRLAEMIGPTRVRTVARPRQIAMYLCKYMTTRSLPEIGRRFGGRDHTTIMHGVKRIEELKEKDTQIADDLELLRRSLEA</sequence>
<dbReference type="InterPro" id="IPR020591">
    <property type="entry name" value="Chromosome_initiator_DnaA-like"/>
</dbReference>
<dbReference type="Gene3D" id="1.10.8.60">
    <property type="match status" value="1"/>
</dbReference>
<dbReference type="Pfam" id="PF00308">
    <property type="entry name" value="Bac_DnaA"/>
    <property type="match status" value="1"/>
</dbReference>
<feature type="domain" description="AAA+ ATPase" evidence="13">
    <location>
        <begin position="232"/>
        <end position="428"/>
    </location>
</feature>
<dbReference type="Pfam" id="PF11638">
    <property type="entry name" value="DnaA_N"/>
    <property type="match status" value="1"/>
</dbReference>
<proteinExistence type="inferred from homology"/>
<organism evidence="15 16">
    <name type="scientific">Mangrovicoccus algicola</name>
    <dbReference type="NCBI Taxonomy" id="2771008"/>
    <lineage>
        <taxon>Bacteria</taxon>
        <taxon>Pseudomonadati</taxon>
        <taxon>Pseudomonadota</taxon>
        <taxon>Alphaproteobacteria</taxon>
        <taxon>Rhodobacterales</taxon>
        <taxon>Paracoccaceae</taxon>
        <taxon>Mangrovicoccus</taxon>
    </lineage>
</organism>
<dbReference type="InterPro" id="IPR018312">
    <property type="entry name" value="Chromosome_initiator_DnaA_CS"/>
</dbReference>
<evidence type="ECO:0000259" key="14">
    <source>
        <dbReference type="SMART" id="SM00760"/>
    </source>
</evidence>
<dbReference type="Gene3D" id="3.30.300.180">
    <property type="match status" value="1"/>
</dbReference>
<feature type="region of interest" description="Disordered" evidence="12">
    <location>
        <begin position="1"/>
        <end position="42"/>
    </location>
</feature>
<comment type="function">
    <text evidence="8 10">Plays an essential role in the initiation and regulation of chromosomal replication. ATP-DnaA binds to the origin of replication (oriC) to initiate formation of the DNA replication initiation complex once per cell cycle. Binds the DnaA box (a 9 base pair repeat at the origin) and separates the double-stranded (ds)DNA. Forms a right-handed helical filament on oriC DNA; dsDNA binds to the exterior of the filament while single-stranded (ss)DNA is stabiized in the filament's interior. The ATP-DnaA-oriC complex binds and stabilizes one strand of the AT-rich DNA unwinding element (DUE), permitting loading of DNA polymerase. After initiation quickly degrades to an ADP-DnaA complex that is not apt for DNA replication. Binds acidic phospholipids.</text>
</comment>
<feature type="binding site" evidence="8">
    <location>
        <position position="243"/>
    </location>
    <ligand>
        <name>ATP</name>
        <dbReference type="ChEBI" id="CHEBI:30616"/>
    </ligand>
</feature>
<dbReference type="InterPro" id="IPR001957">
    <property type="entry name" value="Chromosome_initiator_DnaA"/>
</dbReference>
<dbReference type="InterPro" id="IPR027417">
    <property type="entry name" value="P-loop_NTPase"/>
</dbReference>
<dbReference type="PRINTS" id="PR00051">
    <property type="entry name" value="DNAA"/>
</dbReference>
<comment type="caution">
    <text evidence="8">Lacks conserved residue(s) required for the propagation of feature annotation.</text>
</comment>
<dbReference type="GO" id="GO:0005524">
    <property type="term" value="F:ATP binding"/>
    <property type="evidence" value="ECO:0007669"/>
    <property type="project" value="UniProtKB-UniRule"/>
</dbReference>
<name>A0A8J7CVU3_9RHOB</name>
<dbReference type="GO" id="GO:0008289">
    <property type="term" value="F:lipid binding"/>
    <property type="evidence" value="ECO:0007669"/>
    <property type="project" value="UniProtKB-KW"/>
</dbReference>
<dbReference type="PANTHER" id="PTHR30050">
    <property type="entry name" value="CHROMOSOMAL REPLICATION INITIATOR PROTEIN DNAA"/>
    <property type="match status" value="1"/>
</dbReference>
<dbReference type="Gene3D" id="1.10.1750.10">
    <property type="match status" value="1"/>
</dbReference>
<evidence type="ECO:0000256" key="7">
    <source>
        <dbReference type="ARBA" id="ARBA00023125"/>
    </source>
</evidence>
<dbReference type="EMBL" id="JACVXA010000040">
    <property type="protein sequence ID" value="MBE3639149.1"/>
    <property type="molecule type" value="Genomic_DNA"/>
</dbReference>
<dbReference type="GO" id="GO:0006270">
    <property type="term" value="P:DNA replication initiation"/>
    <property type="evidence" value="ECO:0007669"/>
    <property type="project" value="UniProtKB-UniRule"/>
</dbReference>
<comment type="caution">
    <text evidence="15">The sequence shown here is derived from an EMBL/GenBank/DDBJ whole genome shotgun (WGS) entry which is preliminary data.</text>
</comment>
<dbReference type="GO" id="GO:0006275">
    <property type="term" value="P:regulation of DNA replication"/>
    <property type="evidence" value="ECO:0007669"/>
    <property type="project" value="UniProtKB-UniRule"/>
</dbReference>
<keyword evidence="5 8" id="KW-0067">ATP-binding</keyword>
<dbReference type="InterPro" id="IPR038454">
    <property type="entry name" value="DnaA_N_sf"/>
</dbReference>
<keyword evidence="16" id="KW-1185">Reference proteome</keyword>
<keyword evidence="7 8" id="KW-0238">DNA-binding</keyword>
<dbReference type="AlphaFoldDB" id="A0A8J7CVU3"/>
<keyword evidence="6 8" id="KW-0446">Lipid-binding</keyword>
<dbReference type="Pfam" id="PF08299">
    <property type="entry name" value="Bac_DnaA_C"/>
    <property type="match status" value="1"/>
</dbReference>
<comment type="subcellular location">
    <subcellularLocation>
        <location evidence="8">Cytoplasm</location>
    </subcellularLocation>
</comment>
<protein>
    <recommendedName>
        <fullName evidence="8 9">Chromosomal replication initiator protein DnaA</fullName>
    </recommendedName>
</protein>
<dbReference type="NCBIfam" id="TIGR00362">
    <property type="entry name" value="DnaA"/>
    <property type="match status" value="1"/>
</dbReference>
<dbReference type="PROSITE" id="PS01008">
    <property type="entry name" value="DNAA"/>
    <property type="match status" value="1"/>
</dbReference>
<evidence type="ECO:0000256" key="4">
    <source>
        <dbReference type="ARBA" id="ARBA00022741"/>
    </source>
</evidence>
<evidence type="ECO:0000256" key="2">
    <source>
        <dbReference type="ARBA" id="ARBA00022490"/>
    </source>
</evidence>
<dbReference type="CDD" id="cd00009">
    <property type="entry name" value="AAA"/>
    <property type="match status" value="1"/>
</dbReference>
<dbReference type="FunFam" id="3.40.50.300:FF:000668">
    <property type="entry name" value="Chromosomal replication initiator protein DnaA"/>
    <property type="match status" value="1"/>
</dbReference>
<dbReference type="Proteomes" id="UP000609121">
    <property type="component" value="Unassembled WGS sequence"/>
</dbReference>
<dbReference type="CDD" id="cd06571">
    <property type="entry name" value="Bac_DnaA_C"/>
    <property type="match status" value="1"/>
</dbReference>
<comment type="similarity">
    <text evidence="1 8 11">Belongs to the DnaA family.</text>
</comment>
<evidence type="ECO:0000256" key="5">
    <source>
        <dbReference type="ARBA" id="ARBA00022840"/>
    </source>
</evidence>
<dbReference type="InterPro" id="IPR010921">
    <property type="entry name" value="Trp_repressor/repl_initiator"/>
</dbReference>
<dbReference type="Gene3D" id="3.40.50.300">
    <property type="entry name" value="P-loop containing nucleotide triphosphate hydrolases"/>
    <property type="match status" value="1"/>
</dbReference>
<evidence type="ECO:0000256" key="1">
    <source>
        <dbReference type="ARBA" id="ARBA00006583"/>
    </source>
</evidence>
<gene>
    <name evidence="8 15" type="primary">dnaA</name>
    <name evidence="15" type="ORF">ICN82_13160</name>
</gene>
<feature type="binding site" evidence="8">
    <location>
        <position position="245"/>
    </location>
    <ligand>
        <name>ATP</name>
        <dbReference type="ChEBI" id="CHEBI:30616"/>
    </ligand>
</feature>
<dbReference type="InterPro" id="IPR013159">
    <property type="entry name" value="DnaA_C"/>
</dbReference>
<evidence type="ECO:0000256" key="10">
    <source>
        <dbReference type="RuleBase" id="RU000577"/>
    </source>
</evidence>
<keyword evidence="2 8" id="KW-0963">Cytoplasm</keyword>
<evidence type="ECO:0000259" key="13">
    <source>
        <dbReference type="SMART" id="SM00382"/>
    </source>
</evidence>
<dbReference type="HAMAP" id="MF_00377">
    <property type="entry name" value="DnaA_bact"/>
    <property type="match status" value="1"/>
</dbReference>
<keyword evidence="4 8" id="KW-0547">Nucleotide-binding</keyword>
<reference evidence="15" key="1">
    <citation type="submission" date="2020-09" db="EMBL/GenBank/DDBJ databases">
        <title>A novel bacterium of genus Mangrovicoccus, isolated from South China Sea.</title>
        <authorList>
            <person name="Huang H."/>
            <person name="Mo K."/>
            <person name="Hu Y."/>
        </authorList>
    </citation>
    <scope>NUCLEOTIDE SEQUENCE</scope>
    <source>
        <strain evidence="15">HB182678</strain>
    </source>
</reference>
<feature type="region of interest" description="Disordered" evidence="12">
    <location>
        <begin position="146"/>
        <end position="192"/>
    </location>
</feature>
<dbReference type="GO" id="GO:0003688">
    <property type="term" value="F:DNA replication origin binding"/>
    <property type="evidence" value="ECO:0007669"/>
    <property type="project" value="UniProtKB-UniRule"/>
</dbReference>
<evidence type="ECO:0000256" key="6">
    <source>
        <dbReference type="ARBA" id="ARBA00023121"/>
    </source>
</evidence>
<feature type="region of interest" description="Domain II" evidence="8">
    <location>
        <begin position="159"/>
        <end position="198"/>
    </location>
</feature>
<evidence type="ECO:0000313" key="16">
    <source>
        <dbReference type="Proteomes" id="UP000609121"/>
    </source>
</evidence>
<dbReference type="GO" id="GO:0005886">
    <property type="term" value="C:plasma membrane"/>
    <property type="evidence" value="ECO:0007669"/>
    <property type="project" value="TreeGrafter"/>
</dbReference>
<comment type="domain">
    <text evidence="8">Domain I is involved in oligomerization and binding regulators, domain II is flexibile and of varying length in different bacteria, domain III forms the AAA+ region, while domain IV binds dsDNA.</text>
</comment>
<dbReference type="SMART" id="SM00760">
    <property type="entry name" value="Bac_DnaA_C"/>
    <property type="match status" value="1"/>
</dbReference>
<evidence type="ECO:0000256" key="12">
    <source>
        <dbReference type="SAM" id="MobiDB-lite"/>
    </source>
</evidence>
<feature type="domain" description="Chromosomal replication initiator DnaA C-terminal" evidence="14">
    <location>
        <begin position="448"/>
        <end position="517"/>
    </location>
</feature>
<feature type="region of interest" description="Domain IV, binds dsDNA" evidence="8">
    <location>
        <begin position="421"/>
        <end position="540"/>
    </location>
</feature>
<evidence type="ECO:0000313" key="15">
    <source>
        <dbReference type="EMBL" id="MBE3639149.1"/>
    </source>
</evidence>
<comment type="subunit">
    <text evidence="8">Oligomerizes as a right-handed, spiral filament on DNA at oriC.</text>
</comment>
<dbReference type="SUPFAM" id="SSF48295">
    <property type="entry name" value="TrpR-like"/>
    <property type="match status" value="1"/>
</dbReference>
<accession>A0A8J7CVU3</accession>